<sequence length="253" mass="28299">MSTYLYIYESSDRREVYIGIADSMRRVWEPHNENAQALRGRAGSRILQTVEPFSTREDARKAEAIAIYIAARAGQTVRHSDETDGRSGVIGIEVQDNGLSYTNRAGTKSTTVLGPAIYYRPGETVDYEDLTNTAIVRIAADSIDDRPSPFGGLGGAQFADRARKWWPLGAASREHRPVRRLLAVLKGEQTVLGHWRLAAPWFTEEERGWSFVLEDAGDDDVDGLKGRKLTFDEPYKFQLVGFSPDLRPDPAHD</sequence>
<dbReference type="Proteomes" id="UP000595374">
    <property type="component" value="Chromosome"/>
</dbReference>
<gene>
    <name evidence="1" type="ORF">I6H47_07905</name>
</gene>
<evidence type="ECO:0000313" key="1">
    <source>
        <dbReference type="EMBL" id="QQB15821.1"/>
    </source>
</evidence>
<proteinExistence type="predicted"/>
<protein>
    <recommendedName>
        <fullName evidence="3">GIY-YIG domain-containing protein</fullName>
    </recommendedName>
</protein>
<organism evidence="1 2">
    <name type="scientific">Brevibacterium casei</name>
    <dbReference type="NCBI Taxonomy" id="33889"/>
    <lineage>
        <taxon>Bacteria</taxon>
        <taxon>Bacillati</taxon>
        <taxon>Actinomycetota</taxon>
        <taxon>Actinomycetes</taxon>
        <taxon>Micrococcales</taxon>
        <taxon>Brevibacteriaceae</taxon>
        <taxon>Brevibacterium</taxon>
    </lineage>
</organism>
<evidence type="ECO:0008006" key="3">
    <source>
        <dbReference type="Google" id="ProtNLM"/>
    </source>
</evidence>
<dbReference type="InterPro" id="IPR035901">
    <property type="entry name" value="GIY-YIG_endonuc_sf"/>
</dbReference>
<dbReference type="EMBL" id="CP065989">
    <property type="protein sequence ID" value="QQB15821.1"/>
    <property type="molecule type" value="Genomic_DNA"/>
</dbReference>
<evidence type="ECO:0000313" key="2">
    <source>
        <dbReference type="Proteomes" id="UP000595374"/>
    </source>
</evidence>
<reference evidence="1 2" key="1">
    <citation type="submission" date="2020-12" db="EMBL/GenBank/DDBJ databases">
        <title>FDA dAtabase for Regulatory Grade micrObial Sequences (FDA-ARGOS): Supporting development and validation of Infectious Disease Dx tests.</title>
        <authorList>
            <person name="Sproer C."/>
            <person name="Gronow S."/>
            <person name="Severitt S."/>
            <person name="Schroder I."/>
            <person name="Tallon L."/>
            <person name="Sadzewicz L."/>
            <person name="Zhao X."/>
            <person name="Boylan J."/>
            <person name="Ott S."/>
            <person name="Bowen H."/>
            <person name="Vavikolanu K."/>
            <person name="Mehta A."/>
            <person name="Aluvathingal J."/>
            <person name="Nadendla S."/>
            <person name="Lowell S."/>
            <person name="Myers T."/>
            <person name="Yan Y."/>
            <person name="Sichtig H."/>
        </authorList>
    </citation>
    <scope>NUCLEOTIDE SEQUENCE [LARGE SCALE GENOMIC DNA]</scope>
    <source>
        <strain evidence="1 2">FDAARGOS_990</strain>
    </source>
</reference>
<accession>A0A7T4A1Z9</accession>
<dbReference type="AlphaFoldDB" id="A0A7T4A1Z9"/>
<dbReference type="Gene3D" id="3.40.1440.10">
    <property type="entry name" value="GIY-YIG endonuclease"/>
    <property type="match status" value="1"/>
</dbReference>
<dbReference type="RefSeq" id="WP_198500746.1">
    <property type="nucleotide sequence ID" value="NZ_CP065989.1"/>
</dbReference>
<name>A0A7T4A1Z9_9MICO</name>